<reference evidence="1 2" key="1">
    <citation type="submission" date="2016-10" db="EMBL/GenBank/DDBJ databases">
        <authorList>
            <person name="de Groot N.N."/>
        </authorList>
    </citation>
    <scope>NUCLEOTIDE SEQUENCE [LARGE SCALE GENOMIC DNA]</scope>
    <source>
        <strain evidence="1 2">LMG 23650</strain>
    </source>
</reference>
<dbReference type="OrthoDB" id="8703683at2"/>
<dbReference type="SUPFAM" id="SSF47240">
    <property type="entry name" value="Ferritin-like"/>
    <property type="match status" value="1"/>
</dbReference>
<dbReference type="STRING" id="420953.SAMN05192543_101798"/>
<proteinExistence type="predicted"/>
<dbReference type="EMBL" id="FOQU01000001">
    <property type="protein sequence ID" value="SFH96713.1"/>
    <property type="molecule type" value="Genomic_DNA"/>
</dbReference>
<organism evidence="1 2">
    <name type="scientific">Paraburkholderia megapolitana</name>
    <dbReference type="NCBI Taxonomy" id="420953"/>
    <lineage>
        <taxon>Bacteria</taxon>
        <taxon>Pseudomonadati</taxon>
        <taxon>Pseudomonadota</taxon>
        <taxon>Betaproteobacteria</taxon>
        <taxon>Burkholderiales</taxon>
        <taxon>Burkholderiaceae</taxon>
        <taxon>Paraburkholderia</taxon>
    </lineage>
</organism>
<evidence type="ECO:0000313" key="1">
    <source>
        <dbReference type="EMBL" id="SFH96713.1"/>
    </source>
</evidence>
<dbReference type="Proteomes" id="UP000199548">
    <property type="component" value="Unassembled WGS sequence"/>
</dbReference>
<evidence type="ECO:0008006" key="3">
    <source>
        <dbReference type="Google" id="ProtNLM"/>
    </source>
</evidence>
<name>A0A1I3ECY3_9BURK</name>
<dbReference type="AlphaFoldDB" id="A0A1I3ECY3"/>
<dbReference type="InterPro" id="IPR009078">
    <property type="entry name" value="Ferritin-like_SF"/>
</dbReference>
<dbReference type="RefSeq" id="WP_091007661.1">
    <property type="nucleotide sequence ID" value="NZ_CP041743.1"/>
</dbReference>
<accession>A0A1I3ECY3</accession>
<sequence length="257" mass="28717">MSTIDHARVVHEATAVYDCLAAPVPHGIAALQAWLVDRIKRAAIRRLHDSRRGEQLLLRMYLAGEEATEQALHEELMPQPPAWLARQVEQHLADERRHAQAFAEALRATGASSTVRLAPDWVSRRKIVRWQRLARRHAPHFSSGLLVPAYATGLCAEQMAERVLRRHCEVIGTAHAMYPLLSGVLEDERRHVRLCARTLQHVVASHEQERLARLLAEIRAIEAGFGVTGALAMYAAGWLHSLSGGRQVGSRSPVVHR</sequence>
<gene>
    <name evidence="1" type="ORF">SAMN05192543_101798</name>
</gene>
<keyword evidence="2" id="KW-1185">Reference proteome</keyword>
<protein>
    <recommendedName>
        <fullName evidence="3">Ferritin-like domain-containing protein</fullName>
    </recommendedName>
</protein>
<dbReference type="Gene3D" id="1.20.1260.10">
    <property type="match status" value="1"/>
</dbReference>
<dbReference type="InterPro" id="IPR012347">
    <property type="entry name" value="Ferritin-like"/>
</dbReference>
<evidence type="ECO:0000313" key="2">
    <source>
        <dbReference type="Proteomes" id="UP000199548"/>
    </source>
</evidence>